<dbReference type="AlphaFoldDB" id="K5DL18"/>
<dbReference type="PATRIC" id="fig|993517.3.peg.1601"/>
<comment type="caution">
    <text evidence="1">The sequence shown here is derived from an EMBL/GenBank/DDBJ whole genome shotgun (WGS) entry which is preliminary data.</text>
</comment>
<name>K5DL18_RHOBT</name>
<dbReference type="Proteomes" id="UP000007993">
    <property type="component" value="Unassembled WGS sequence"/>
</dbReference>
<protein>
    <submittedName>
        <fullName evidence="1">Uncharacterized protein</fullName>
    </submittedName>
</protein>
<dbReference type="EMBL" id="AMCW01000034">
    <property type="protein sequence ID" value="EKK03158.1"/>
    <property type="molecule type" value="Genomic_DNA"/>
</dbReference>
<accession>K5DL18</accession>
<evidence type="ECO:0000313" key="2">
    <source>
        <dbReference type="Proteomes" id="UP000007993"/>
    </source>
</evidence>
<reference evidence="1 2" key="1">
    <citation type="journal article" date="2013" name="Mar. Genomics">
        <title>Expression of sulfatases in Rhodopirellula baltica and the diversity of sulfatases in the genus Rhodopirellula.</title>
        <authorList>
            <person name="Wegner C.E."/>
            <person name="Richter-Heitmann T."/>
            <person name="Klindworth A."/>
            <person name="Klockow C."/>
            <person name="Richter M."/>
            <person name="Achstetter T."/>
            <person name="Glockner F.O."/>
            <person name="Harder J."/>
        </authorList>
    </citation>
    <scope>NUCLEOTIDE SEQUENCE [LARGE SCALE GENOMIC DNA]</scope>
    <source>
        <strain evidence="1 2">SH28</strain>
    </source>
</reference>
<evidence type="ECO:0000313" key="1">
    <source>
        <dbReference type="EMBL" id="EKK03158.1"/>
    </source>
</evidence>
<organism evidence="1 2">
    <name type="scientific">Rhodopirellula baltica SH28</name>
    <dbReference type="NCBI Taxonomy" id="993517"/>
    <lineage>
        <taxon>Bacteria</taxon>
        <taxon>Pseudomonadati</taxon>
        <taxon>Planctomycetota</taxon>
        <taxon>Planctomycetia</taxon>
        <taxon>Pirellulales</taxon>
        <taxon>Pirellulaceae</taxon>
        <taxon>Rhodopirellula</taxon>
    </lineage>
</organism>
<gene>
    <name evidence="1" type="ORF">RBSH_01468</name>
</gene>
<proteinExistence type="predicted"/>
<sequence>MESGMATTDNKIRESQVFIDQWEFEVGWMEGGVAIVRLKSVSGN</sequence>